<dbReference type="InterPro" id="IPR051822">
    <property type="entry name" value="Glycosyl_Hydrolase_84"/>
</dbReference>
<protein>
    <submittedName>
        <fullName evidence="2">N-acetyltransferase</fullName>
    </submittedName>
    <submittedName>
        <fullName evidence="3">Putative acetyltransferase</fullName>
    </submittedName>
</protein>
<dbReference type="InterPro" id="IPR016181">
    <property type="entry name" value="Acyl_CoA_acyltransferase"/>
</dbReference>
<keyword evidence="4" id="KW-1185">Reference proteome</keyword>
<dbReference type="AlphaFoldDB" id="A0A0F0LUL7"/>
<dbReference type="STRING" id="400772.RR49_01360"/>
<gene>
    <name evidence="2" type="ORF">DCP95_06770</name>
    <name evidence="3" type="ORF">RR49_01360</name>
</gene>
<evidence type="ECO:0000259" key="1">
    <source>
        <dbReference type="PROSITE" id="PS51186"/>
    </source>
</evidence>
<evidence type="ECO:0000313" key="4">
    <source>
        <dbReference type="Proteomes" id="UP000033451"/>
    </source>
</evidence>
<sequence>MPHTLRALRADDRPRIADVCLRTADLGGDATGLLSDDALWADVFALPYTVRHPEFAFVIADADDAVVGYCVAAPDTDAFEEWFRTDWWPVRRREPDAPGLSHREAELRRYADGRRAGAEPFADTYPAHLHIDLLPEAKGAGWGRRLIDAQRAALADAGVPGLHLVAAADNAVALGFYDRLGFTRLPSQPGTQAFGVVLG</sequence>
<dbReference type="PANTHER" id="PTHR13170">
    <property type="entry name" value="O-GLCNACASE"/>
    <property type="match status" value="1"/>
</dbReference>
<dbReference type="Proteomes" id="UP000257479">
    <property type="component" value="Unassembled WGS sequence"/>
</dbReference>
<dbReference type="Gene3D" id="3.40.630.30">
    <property type="match status" value="1"/>
</dbReference>
<dbReference type="PANTHER" id="PTHR13170:SF16">
    <property type="entry name" value="PROTEIN O-GLCNACASE"/>
    <property type="match status" value="1"/>
</dbReference>
<dbReference type="PROSITE" id="PS51186">
    <property type="entry name" value="GNAT"/>
    <property type="match status" value="1"/>
</dbReference>
<dbReference type="EMBL" id="DMNG01000113">
    <property type="protein sequence ID" value="HAN24262.1"/>
    <property type="molecule type" value="Genomic_DNA"/>
</dbReference>
<accession>A0A0F0LUL7</accession>
<dbReference type="PATRIC" id="fig|400772.4.peg.1383"/>
<evidence type="ECO:0000313" key="5">
    <source>
        <dbReference type="Proteomes" id="UP000257479"/>
    </source>
</evidence>
<dbReference type="SUPFAM" id="SSF55729">
    <property type="entry name" value="Acyl-CoA N-acyltransferases (Nat)"/>
    <property type="match status" value="1"/>
</dbReference>
<dbReference type="Proteomes" id="UP000033451">
    <property type="component" value="Unassembled WGS sequence"/>
</dbReference>
<organism evidence="3 4">
    <name type="scientific">Microbacterium ginsengisoli</name>
    <dbReference type="NCBI Taxonomy" id="400772"/>
    <lineage>
        <taxon>Bacteria</taxon>
        <taxon>Bacillati</taxon>
        <taxon>Actinomycetota</taxon>
        <taxon>Actinomycetes</taxon>
        <taxon>Micrococcales</taxon>
        <taxon>Microbacteriaceae</taxon>
        <taxon>Microbacterium</taxon>
    </lineage>
</organism>
<evidence type="ECO:0000313" key="3">
    <source>
        <dbReference type="EMBL" id="KJL36808.1"/>
    </source>
</evidence>
<comment type="caution">
    <text evidence="3">The sequence shown here is derived from an EMBL/GenBank/DDBJ whole genome shotgun (WGS) entry which is preliminary data.</text>
</comment>
<evidence type="ECO:0000313" key="2">
    <source>
        <dbReference type="EMBL" id="HAN24262.1"/>
    </source>
</evidence>
<dbReference type="RefSeq" id="WP_045247302.1">
    <property type="nucleotide sequence ID" value="NZ_JYIY01000071.1"/>
</dbReference>
<proteinExistence type="predicted"/>
<keyword evidence="3" id="KW-0808">Transferase</keyword>
<dbReference type="EMBL" id="JYIY01000071">
    <property type="protein sequence ID" value="KJL36808.1"/>
    <property type="molecule type" value="Genomic_DNA"/>
</dbReference>
<dbReference type="InterPro" id="IPR000182">
    <property type="entry name" value="GNAT_dom"/>
</dbReference>
<dbReference type="Pfam" id="PF00583">
    <property type="entry name" value="Acetyltransf_1"/>
    <property type="match status" value="1"/>
</dbReference>
<name>A0A0F0LUL7_9MICO</name>
<reference evidence="3 4" key="1">
    <citation type="submission" date="2015-02" db="EMBL/GenBank/DDBJ databases">
        <title>Draft genome sequences of ten Microbacterium spp. with emphasis on heavy metal contaminated environments.</title>
        <authorList>
            <person name="Corretto E."/>
        </authorList>
    </citation>
    <scope>NUCLEOTIDE SEQUENCE [LARGE SCALE GENOMIC DNA]</scope>
    <source>
        <strain evidence="3 4">DSM 18659</strain>
    </source>
</reference>
<dbReference type="OrthoDB" id="8593648at2"/>
<dbReference type="GO" id="GO:0016747">
    <property type="term" value="F:acyltransferase activity, transferring groups other than amino-acyl groups"/>
    <property type="evidence" value="ECO:0007669"/>
    <property type="project" value="InterPro"/>
</dbReference>
<feature type="domain" description="N-acetyltransferase" evidence="1">
    <location>
        <begin position="3"/>
        <end position="199"/>
    </location>
</feature>
<reference evidence="2 5" key="2">
    <citation type="journal article" date="2018" name="Nat. Biotechnol.">
        <title>A standardized bacterial taxonomy based on genome phylogeny substantially revises the tree of life.</title>
        <authorList>
            <person name="Parks D.H."/>
            <person name="Chuvochina M."/>
            <person name="Waite D.W."/>
            <person name="Rinke C."/>
            <person name="Skarshewski A."/>
            <person name="Chaumeil P.A."/>
            <person name="Hugenholtz P."/>
        </authorList>
    </citation>
    <scope>NUCLEOTIDE SEQUENCE [LARGE SCALE GENOMIC DNA]</scope>
    <source>
        <strain evidence="2">UBA9152</strain>
    </source>
</reference>